<name>A0AAV5V6G6_9BILA</name>
<evidence type="ECO:0000313" key="3">
    <source>
        <dbReference type="Proteomes" id="UP001432322"/>
    </source>
</evidence>
<sequence>MQLISRDRACSNATPRKEESGTSDGPGLAATANSGEQADRSIRFAHSSSTATCLLEGVSSPGVGYTEGEESRWRRKREE</sequence>
<dbReference type="AlphaFoldDB" id="A0AAV5V6G6"/>
<evidence type="ECO:0000256" key="1">
    <source>
        <dbReference type="SAM" id="MobiDB-lite"/>
    </source>
</evidence>
<organism evidence="2 3">
    <name type="scientific">Pristionchus fissidentatus</name>
    <dbReference type="NCBI Taxonomy" id="1538716"/>
    <lineage>
        <taxon>Eukaryota</taxon>
        <taxon>Metazoa</taxon>
        <taxon>Ecdysozoa</taxon>
        <taxon>Nematoda</taxon>
        <taxon>Chromadorea</taxon>
        <taxon>Rhabditida</taxon>
        <taxon>Rhabditina</taxon>
        <taxon>Diplogasteromorpha</taxon>
        <taxon>Diplogasteroidea</taxon>
        <taxon>Neodiplogasteridae</taxon>
        <taxon>Pristionchus</taxon>
    </lineage>
</organism>
<accession>A0AAV5V6G6</accession>
<protein>
    <submittedName>
        <fullName evidence="2">Uncharacterized protein</fullName>
    </submittedName>
</protein>
<keyword evidence="3" id="KW-1185">Reference proteome</keyword>
<evidence type="ECO:0000313" key="2">
    <source>
        <dbReference type="EMBL" id="GMT14125.1"/>
    </source>
</evidence>
<dbReference type="EMBL" id="BTSY01000002">
    <property type="protein sequence ID" value="GMT14125.1"/>
    <property type="molecule type" value="Genomic_DNA"/>
</dbReference>
<gene>
    <name evidence="2" type="ORF">PFISCL1PPCAC_5422</name>
</gene>
<feature type="region of interest" description="Disordered" evidence="1">
    <location>
        <begin position="55"/>
        <end position="79"/>
    </location>
</feature>
<feature type="region of interest" description="Disordered" evidence="1">
    <location>
        <begin position="1"/>
        <end position="39"/>
    </location>
</feature>
<dbReference type="Proteomes" id="UP001432322">
    <property type="component" value="Unassembled WGS sequence"/>
</dbReference>
<feature type="compositionally biased region" description="Basic and acidic residues" evidence="1">
    <location>
        <begin position="1"/>
        <end position="20"/>
    </location>
</feature>
<feature type="compositionally biased region" description="Basic and acidic residues" evidence="1">
    <location>
        <begin position="69"/>
        <end position="79"/>
    </location>
</feature>
<reference evidence="2" key="1">
    <citation type="submission" date="2023-10" db="EMBL/GenBank/DDBJ databases">
        <title>Genome assembly of Pristionchus species.</title>
        <authorList>
            <person name="Yoshida K."/>
            <person name="Sommer R.J."/>
        </authorList>
    </citation>
    <scope>NUCLEOTIDE SEQUENCE</scope>
    <source>
        <strain evidence="2">RS5133</strain>
    </source>
</reference>
<comment type="caution">
    <text evidence="2">The sequence shown here is derived from an EMBL/GenBank/DDBJ whole genome shotgun (WGS) entry which is preliminary data.</text>
</comment>
<proteinExistence type="predicted"/>